<evidence type="ECO:0000256" key="3">
    <source>
        <dbReference type="ARBA" id="ARBA00023015"/>
    </source>
</evidence>
<feature type="domain" description="Transcription initiation factor IIA gamma subunit N-terminal" evidence="7">
    <location>
        <begin position="2"/>
        <end position="48"/>
    </location>
</feature>
<dbReference type="SUPFAM" id="SSF47396">
    <property type="entry name" value="Transcription factor IIA (TFIIA), alpha-helical domain"/>
    <property type="match status" value="1"/>
</dbReference>
<dbReference type="InterPro" id="IPR003194">
    <property type="entry name" value="TFIIA_gsu"/>
</dbReference>
<dbReference type="FunFam" id="1.10.287.190:FF:000001">
    <property type="entry name" value="Transcription initiation factor IIA subunit 2"/>
    <property type="match status" value="1"/>
</dbReference>
<dbReference type="Pfam" id="PF02751">
    <property type="entry name" value="TFIIA_gamma_C"/>
    <property type="match status" value="1"/>
</dbReference>
<evidence type="ECO:0000256" key="1">
    <source>
        <dbReference type="ARBA" id="ARBA00004123"/>
    </source>
</evidence>
<feature type="domain" description="Transcription initiation factor IIA gamma subunit C-terminal" evidence="8">
    <location>
        <begin position="62"/>
        <end position="100"/>
    </location>
</feature>
<evidence type="ECO:0000313" key="9">
    <source>
        <dbReference type="EMBL" id="AEU10776.1"/>
    </source>
</evidence>
<dbReference type="PANTHER" id="PTHR10966">
    <property type="entry name" value="TRANSCRIPTION INITIATION FACTOR IIA SUBUNIT 2"/>
    <property type="match status" value="1"/>
</dbReference>
<dbReference type="VEuPathDB" id="VectorBase:FBgn0040338"/>
<dbReference type="OMA" id="EDQHSMK"/>
<keyword evidence="4 6" id="KW-0804">Transcription</keyword>
<dbReference type="Bgee" id="FBgn0040338">
    <property type="expression patterns" value="Expressed in spermatogonium in testis and 20 other cell types or tissues"/>
</dbReference>
<dbReference type="InterPro" id="IPR009083">
    <property type="entry name" value="TFIIA_a-hlx"/>
</dbReference>
<dbReference type="Gene3D" id="1.10.287.190">
    <property type="entry name" value="Transcription factor IIA gamma subunit, alpha-helical domain"/>
    <property type="match status" value="1"/>
</dbReference>
<dbReference type="PIRSF" id="PIRSF009415">
    <property type="entry name" value="Hum_TFIIA_gamma"/>
    <property type="match status" value="1"/>
</dbReference>
<dbReference type="EMBL" id="BT132844">
    <property type="protein sequence ID" value="AEU10776.1"/>
    <property type="molecule type" value="mRNA"/>
</dbReference>
<reference evidence="9" key="1">
    <citation type="submission" date="2011-11" db="EMBL/GenBank/DDBJ databases">
        <authorList>
            <person name="Carlson J."/>
            <person name="Booth B."/>
            <person name="Frise E."/>
            <person name="Park S."/>
            <person name="Wan K."/>
            <person name="Yu C."/>
            <person name="Celniker S."/>
        </authorList>
    </citation>
    <scope>NUCLEOTIDE SEQUENCE</scope>
</reference>
<gene>
    <name evidence="9" type="primary">TfIIA-S-2-RA</name>
</gene>
<dbReference type="BioGRID-ORCS" id="31048">
    <property type="hits" value="0 hits in 1 CRISPR screen"/>
</dbReference>
<evidence type="ECO:0000256" key="5">
    <source>
        <dbReference type="ARBA" id="ARBA00023242"/>
    </source>
</evidence>
<dbReference type="SUPFAM" id="SSF50784">
    <property type="entry name" value="Transcription factor IIA (TFIIA), beta-barrel domain"/>
    <property type="match status" value="1"/>
</dbReference>
<dbReference type="InterPro" id="IPR015872">
    <property type="entry name" value="TFIIA_gsu_N"/>
</dbReference>
<sequence length="107" mass="12273">MNYQHYRATTLGRTLQDTLDEMMERGDITKKIANLVLLRYDKSISTALKDHGTSNMSFTAERLETFRCCDNVWTLILKDAEFREDQHSLKVDVVKIVACLGTDNGNE</sequence>
<evidence type="ECO:0000259" key="8">
    <source>
        <dbReference type="Pfam" id="PF02751"/>
    </source>
</evidence>
<keyword evidence="3 6" id="KW-0805">Transcription regulation</keyword>
<comment type="similarity">
    <text evidence="2 6">Belongs to the TFIIA subunit 2 family.</text>
</comment>
<dbReference type="SMR" id="H0RNC2"/>
<dbReference type="PhylomeDB" id="H0RNC2"/>
<dbReference type="OrthoDB" id="586585at2759"/>
<name>H0RNC2_DROME</name>
<dbReference type="CDD" id="cd10014">
    <property type="entry name" value="TFIIA_gamma_C"/>
    <property type="match status" value="1"/>
</dbReference>
<dbReference type="InterPro" id="IPR009088">
    <property type="entry name" value="TFIIA_b-brl"/>
</dbReference>
<organism evidence="9">
    <name type="scientific">Drosophila melanogaster</name>
    <name type="common">Fruit fly</name>
    <dbReference type="NCBI Taxonomy" id="7227"/>
    <lineage>
        <taxon>Eukaryota</taxon>
        <taxon>Metazoa</taxon>
        <taxon>Ecdysozoa</taxon>
        <taxon>Arthropoda</taxon>
        <taxon>Hexapoda</taxon>
        <taxon>Insecta</taxon>
        <taxon>Pterygota</taxon>
        <taxon>Neoptera</taxon>
        <taxon>Endopterygota</taxon>
        <taxon>Diptera</taxon>
        <taxon>Brachycera</taxon>
        <taxon>Muscomorpha</taxon>
        <taxon>Ephydroidea</taxon>
        <taxon>Drosophilidae</taxon>
        <taxon>Drosophila</taxon>
        <taxon>Sophophora</taxon>
    </lineage>
</organism>
<evidence type="ECO:0000256" key="4">
    <source>
        <dbReference type="ARBA" id="ARBA00023163"/>
    </source>
</evidence>
<proteinExistence type="evidence at transcript level"/>
<dbReference type="HOGENOM" id="CLU_112964_2_1_1"/>
<dbReference type="GO" id="GO:0006367">
    <property type="term" value="P:transcription initiation at RNA polymerase II promoter"/>
    <property type="evidence" value="ECO:0007669"/>
    <property type="project" value="InterPro"/>
</dbReference>
<dbReference type="AlphaFoldDB" id="H0RNC2"/>
<dbReference type="ExpressionAtlas" id="H0RNC2">
    <property type="expression patterns" value="baseline and differential"/>
</dbReference>
<dbReference type="KEGG" id="dme:Dmel_CG11639"/>
<dbReference type="CDD" id="cd10145">
    <property type="entry name" value="TFIIA_gamma_N"/>
    <property type="match status" value="1"/>
</dbReference>
<keyword evidence="5 6" id="KW-0539">Nucleus</keyword>
<dbReference type="Pfam" id="PF02268">
    <property type="entry name" value="TFIIA_gamma_N"/>
    <property type="match status" value="1"/>
</dbReference>
<comment type="function">
    <text evidence="6">TFIIA is a component of the transcription machinery of RNA polymerase II and plays an important role in transcriptional activation.</text>
</comment>
<dbReference type="GO" id="GO:0005672">
    <property type="term" value="C:transcription factor TFIIA complex"/>
    <property type="evidence" value="ECO:0007669"/>
    <property type="project" value="InterPro"/>
</dbReference>
<comment type="subcellular location">
    <subcellularLocation>
        <location evidence="1 6">Nucleus</location>
    </subcellularLocation>
</comment>
<evidence type="ECO:0000256" key="2">
    <source>
        <dbReference type="ARBA" id="ARBA00007675"/>
    </source>
</evidence>
<dbReference type="DNASU" id="31048"/>
<dbReference type="InterPro" id="IPR015871">
    <property type="entry name" value="TFIIA_gsu_C"/>
</dbReference>
<protein>
    <recommendedName>
        <fullName evidence="6">Transcription initiation factor IIA subunit 2</fullName>
    </recommendedName>
</protein>
<dbReference type="Gene3D" id="2.30.18.10">
    <property type="entry name" value="Transcription factor IIA (TFIIA), beta-barrel domain"/>
    <property type="match status" value="1"/>
</dbReference>
<dbReference type="FunFam" id="2.30.18.10:FF:000011">
    <property type="entry name" value="Transcription initiation factor IIA subunit 2"/>
    <property type="match status" value="1"/>
</dbReference>
<accession>H0RNC2</accession>
<evidence type="ECO:0000259" key="7">
    <source>
        <dbReference type="Pfam" id="PF02268"/>
    </source>
</evidence>
<evidence type="ECO:0000256" key="6">
    <source>
        <dbReference type="PIRNR" id="PIRNR009415"/>
    </source>
</evidence>